<dbReference type="InterPro" id="IPR011042">
    <property type="entry name" value="6-blade_b-propeller_TolB-like"/>
</dbReference>
<feature type="repeat" description="NHL" evidence="2">
    <location>
        <begin position="144"/>
        <end position="182"/>
    </location>
</feature>
<dbReference type="InterPro" id="IPR050952">
    <property type="entry name" value="TRIM-NHL_E3_ligases"/>
</dbReference>
<sequence>MAHDRTRNVMDACQDGSKLNFTEPLMKQIDEWERNSIETIQRTARECREQLMKYTTSVMSNIETKLKDFKRIRHGDGSDGVSLEYLRKQIDGITKEFCSPSIVSIREEDSPEFIKKISLQFAQKITPNKWKENGKTITIRDEQGSGLQQLDRPQGICIDKNKNIYIADTWNHRILTRKLNKNDWKVVAGGNGKGPEIDQLDKPVDVIVDEENDSLIIADTGNRRVLRWPLDQGEGISRLISWWNQDEEEILIEDINCWGLALDKHGFLYVSDFINNEVRKWKIGEEKSELVAGGNGEGNQLNQFNCPTYIYVDDEQSVYISDNENNRIMKWLKGAKEGVLVAGGNGEGSNLNQLNSPEGLIVDRFGQIYVADHGNHRISRWREGQTEGETIVGGNGTGEKSDQLSCPMDVSFDAEGNLYVTDSANHRIQRFTLIRDEQC</sequence>
<reference evidence="4" key="1">
    <citation type="submission" date="2021-02" db="EMBL/GenBank/DDBJ databases">
        <authorList>
            <person name="Nowell W R."/>
        </authorList>
    </citation>
    <scope>NUCLEOTIDE SEQUENCE</scope>
</reference>
<dbReference type="PROSITE" id="PS51125">
    <property type="entry name" value="NHL"/>
    <property type="match status" value="3"/>
</dbReference>
<evidence type="ECO:0000313" key="5">
    <source>
        <dbReference type="Proteomes" id="UP000663828"/>
    </source>
</evidence>
<dbReference type="InterPro" id="IPR001258">
    <property type="entry name" value="NHL_repeat"/>
</dbReference>
<accession>A0A814XJ10</accession>
<dbReference type="SUPFAM" id="SSF101898">
    <property type="entry name" value="NHL repeat"/>
    <property type="match status" value="1"/>
</dbReference>
<dbReference type="Pfam" id="PF01436">
    <property type="entry name" value="NHL"/>
    <property type="match status" value="3"/>
</dbReference>
<keyword evidence="1" id="KW-0677">Repeat</keyword>
<evidence type="ECO:0000313" key="3">
    <source>
        <dbReference type="EMBL" id="CAF0772699.1"/>
    </source>
</evidence>
<evidence type="ECO:0000256" key="1">
    <source>
        <dbReference type="ARBA" id="ARBA00022737"/>
    </source>
</evidence>
<dbReference type="GO" id="GO:0008270">
    <property type="term" value="F:zinc ion binding"/>
    <property type="evidence" value="ECO:0007669"/>
    <property type="project" value="UniProtKB-KW"/>
</dbReference>
<dbReference type="CDD" id="cd05819">
    <property type="entry name" value="NHL"/>
    <property type="match status" value="1"/>
</dbReference>
<proteinExistence type="predicted"/>
<gene>
    <name evidence="4" type="ORF">EDS130_LOCUS26174</name>
    <name evidence="3" type="ORF">XAT740_LOCUS1537</name>
</gene>
<evidence type="ECO:0000313" key="6">
    <source>
        <dbReference type="Proteomes" id="UP000663852"/>
    </source>
</evidence>
<name>A0A814XJ10_ADIRI</name>
<comment type="caution">
    <text evidence="4">The sequence shown here is derived from an EMBL/GenBank/DDBJ whole genome shotgun (WGS) entry which is preliminary data.</text>
</comment>
<protein>
    <submittedName>
        <fullName evidence="4">Uncharacterized protein</fullName>
    </submittedName>
</protein>
<dbReference type="Gene3D" id="2.120.10.30">
    <property type="entry name" value="TolB, C-terminal domain"/>
    <property type="match status" value="2"/>
</dbReference>
<dbReference type="Proteomes" id="UP000663852">
    <property type="component" value="Unassembled WGS sequence"/>
</dbReference>
<dbReference type="Proteomes" id="UP000663828">
    <property type="component" value="Unassembled WGS sequence"/>
</dbReference>
<evidence type="ECO:0000256" key="2">
    <source>
        <dbReference type="PROSITE-ProRule" id="PRU00504"/>
    </source>
</evidence>
<dbReference type="PANTHER" id="PTHR24104:SF25">
    <property type="entry name" value="PROTEIN LIN-41"/>
    <property type="match status" value="1"/>
</dbReference>
<dbReference type="EMBL" id="CAJNOR010000048">
    <property type="protein sequence ID" value="CAF0772699.1"/>
    <property type="molecule type" value="Genomic_DNA"/>
</dbReference>
<feature type="repeat" description="NHL" evidence="2">
    <location>
        <begin position="348"/>
        <end position="378"/>
    </location>
</feature>
<dbReference type="PANTHER" id="PTHR24104">
    <property type="entry name" value="E3 UBIQUITIN-PROTEIN LIGASE NHLRC1-RELATED"/>
    <property type="match status" value="1"/>
</dbReference>
<dbReference type="OrthoDB" id="10031071at2759"/>
<dbReference type="AlphaFoldDB" id="A0A814XJ10"/>
<evidence type="ECO:0000313" key="4">
    <source>
        <dbReference type="EMBL" id="CAF1216523.1"/>
    </source>
</evidence>
<feature type="repeat" description="NHL" evidence="2">
    <location>
        <begin position="403"/>
        <end position="434"/>
    </location>
</feature>
<keyword evidence="5" id="KW-1185">Reference proteome</keyword>
<organism evidence="4 6">
    <name type="scientific">Adineta ricciae</name>
    <name type="common">Rotifer</name>
    <dbReference type="NCBI Taxonomy" id="249248"/>
    <lineage>
        <taxon>Eukaryota</taxon>
        <taxon>Metazoa</taxon>
        <taxon>Spiralia</taxon>
        <taxon>Gnathifera</taxon>
        <taxon>Rotifera</taxon>
        <taxon>Eurotatoria</taxon>
        <taxon>Bdelloidea</taxon>
        <taxon>Adinetida</taxon>
        <taxon>Adinetidae</taxon>
        <taxon>Adineta</taxon>
    </lineage>
</organism>
<dbReference type="EMBL" id="CAJNOJ010000158">
    <property type="protein sequence ID" value="CAF1216523.1"/>
    <property type="molecule type" value="Genomic_DNA"/>
</dbReference>